<accession>A0A3N0AS42</accession>
<evidence type="ECO:0000259" key="5">
    <source>
        <dbReference type="Pfam" id="PF13470"/>
    </source>
</evidence>
<evidence type="ECO:0000256" key="4">
    <source>
        <dbReference type="ARBA" id="ARBA00022842"/>
    </source>
</evidence>
<evidence type="ECO:0000256" key="3">
    <source>
        <dbReference type="ARBA" id="ARBA00022801"/>
    </source>
</evidence>
<dbReference type="SUPFAM" id="SSF88723">
    <property type="entry name" value="PIN domain-like"/>
    <property type="match status" value="1"/>
</dbReference>
<gene>
    <name evidence="6" type="ORF">DMP10_09175</name>
</gene>
<sequence>MTSLLFDANALIYWAHPDSIYHDEISCLIDEAFLNQGSVYALSSSLNEVYYILHRHYMEEPEARESLRDIAETFDLVDLTGLFVFESIDSDEPDYEDGLIRVAAEELQVDAIISYDKAAFKSSFVPKMTAREAYEEFFQESESSKG</sequence>
<dbReference type="Proteomes" id="UP000278327">
    <property type="component" value="Unassembled WGS sequence"/>
</dbReference>
<keyword evidence="3" id="KW-0378">Hydrolase</keyword>
<dbReference type="Pfam" id="PF13470">
    <property type="entry name" value="PIN_3"/>
    <property type="match status" value="1"/>
</dbReference>
<keyword evidence="1" id="KW-0540">Nuclease</keyword>
<evidence type="ECO:0000313" key="7">
    <source>
        <dbReference type="Proteomes" id="UP000278327"/>
    </source>
</evidence>
<dbReference type="InterPro" id="IPR029060">
    <property type="entry name" value="PIN-like_dom_sf"/>
</dbReference>
<protein>
    <recommendedName>
        <fullName evidence="5">PIN domain-containing protein</fullName>
    </recommendedName>
</protein>
<name>A0A3N0AS42_9ACTN</name>
<evidence type="ECO:0000256" key="1">
    <source>
        <dbReference type="ARBA" id="ARBA00022722"/>
    </source>
</evidence>
<keyword evidence="2" id="KW-0479">Metal-binding</keyword>
<dbReference type="CDD" id="cd09854">
    <property type="entry name" value="PIN_VapC-like"/>
    <property type="match status" value="1"/>
</dbReference>
<dbReference type="GO" id="GO:0046872">
    <property type="term" value="F:metal ion binding"/>
    <property type="evidence" value="ECO:0007669"/>
    <property type="project" value="UniProtKB-KW"/>
</dbReference>
<dbReference type="RefSeq" id="WP_022739482.1">
    <property type="nucleotide sequence ID" value="NZ_JAMTCE010000018.1"/>
</dbReference>
<feature type="domain" description="PIN" evidence="5">
    <location>
        <begin position="4"/>
        <end position="118"/>
    </location>
</feature>
<proteinExistence type="predicted"/>
<evidence type="ECO:0000313" key="6">
    <source>
        <dbReference type="EMBL" id="RNL37106.1"/>
    </source>
</evidence>
<dbReference type="GO" id="GO:0004518">
    <property type="term" value="F:nuclease activity"/>
    <property type="evidence" value="ECO:0007669"/>
    <property type="project" value="UniProtKB-KW"/>
</dbReference>
<dbReference type="AlphaFoldDB" id="A0A3N0AS42"/>
<organism evidence="6 7">
    <name type="scientific">Adlercreutzia equolifaciens subsp. celatus DSM 18785</name>
    <dbReference type="NCBI Taxonomy" id="1121021"/>
    <lineage>
        <taxon>Bacteria</taxon>
        <taxon>Bacillati</taxon>
        <taxon>Actinomycetota</taxon>
        <taxon>Coriobacteriia</taxon>
        <taxon>Eggerthellales</taxon>
        <taxon>Eggerthellaceae</taxon>
        <taxon>Adlercreutzia</taxon>
    </lineage>
</organism>
<evidence type="ECO:0000256" key="2">
    <source>
        <dbReference type="ARBA" id="ARBA00022723"/>
    </source>
</evidence>
<dbReference type="Gene3D" id="3.40.50.1010">
    <property type="entry name" value="5'-nuclease"/>
    <property type="match status" value="1"/>
</dbReference>
<reference evidence="6 7" key="1">
    <citation type="journal article" date="2019" name="Microbiol. Resour. Announc.">
        <title>Draft Genome Sequences of Type Strains of Gordonibacter faecihominis, Paraeggerthella hongkongensis, Parvibacter caecicola,Slackia equolifaciens, Slackia faecicanis, and Slackia isoflavoniconvertens.</title>
        <authorList>
            <person name="Danylec N."/>
            <person name="Stoll D.A."/>
            <person name="Dotsch A."/>
            <person name="Huch M."/>
        </authorList>
    </citation>
    <scope>NUCLEOTIDE SEQUENCE [LARGE SCALE GENOMIC DNA]</scope>
    <source>
        <strain evidence="6 7">DSM 18785</strain>
    </source>
</reference>
<comment type="caution">
    <text evidence="6">The sequence shown here is derived from an EMBL/GenBank/DDBJ whole genome shotgun (WGS) entry which is preliminary data.</text>
</comment>
<dbReference type="InterPro" id="IPR002716">
    <property type="entry name" value="PIN_dom"/>
</dbReference>
<dbReference type="EMBL" id="QICA01000016">
    <property type="protein sequence ID" value="RNL37106.1"/>
    <property type="molecule type" value="Genomic_DNA"/>
</dbReference>
<dbReference type="GeneID" id="62677255"/>
<keyword evidence="4" id="KW-0460">Magnesium</keyword>
<dbReference type="GO" id="GO:0016787">
    <property type="term" value="F:hydrolase activity"/>
    <property type="evidence" value="ECO:0007669"/>
    <property type="project" value="UniProtKB-KW"/>
</dbReference>
<keyword evidence="7" id="KW-1185">Reference proteome</keyword>